<evidence type="ECO:0000313" key="2">
    <source>
        <dbReference type="EMBL" id="KAF1969453.1"/>
    </source>
</evidence>
<proteinExistence type="predicted"/>
<dbReference type="AlphaFoldDB" id="A0A6A5UW94"/>
<sequence>MDEKGFLIGIIGRSKRVFSRRMWEKKEKAWASSLQEETILKSFEATSILPFNLEVILKRFAKTTQDEQESRESSTLVLSGSDWRKLDRLVRAVTAELRKAAKLYKEKIAEEKRVGREAAKVAREKERAKKAAERARQKEAPSQPPTQSNKRQKRVVDAVATKEALSAVLVALPKTTRRGRNVKLLSKYK</sequence>
<organism evidence="2 3">
    <name type="scientific">Bimuria novae-zelandiae CBS 107.79</name>
    <dbReference type="NCBI Taxonomy" id="1447943"/>
    <lineage>
        <taxon>Eukaryota</taxon>
        <taxon>Fungi</taxon>
        <taxon>Dikarya</taxon>
        <taxon>Ascomycota</taxon>
        <taxon>Pezizomycotina</taxon>
        <taxon>Dothideomycetes</taxon>
        <taxon>Pleosporomycetidae</taxon>
        <taxon>Pleosporales</taxon>
        <taxon>Massarineae</taxon>
        <taxon>Didymosphaeriaceae</taxon>
        <taxon>Bimuria</taxon>
    </lineage>
</organism>
<name>A0A6A5UW94_9PLEO</name>
<dbReference type="EMBL" id="ML976709">
    <property type="protein sequence ID" value="KAF1969453.1"/>
    <property type="molecule type" value="Genomic_DNA"/>
</dbReference>
<protein>
    <submittedName>
        <fullName evidence="2">Uncharacterized protein</fullName>
    </submittedName>
</protein>
<gene>
    <name evidence="2" type="ORF">BU23DRAFT_582664</name>
</gene>
<reference evidence="2" key="1">
    <citation type="journal article" date="2020" name="Stud. Mycol.">
        <title>101 Dothideomycetes genomes: a test case for predicting lifestyles and emergence of pathogens.</title>
        <authorList>
            <person name="Haridas S."/>
            <person name="Albert R."/>
            <person name="Binder M."/>
            <person name="Bloem J."/>
            <person name="Labutti K."/>
            <person name="Salamov A."/>
            <person name="Andreopoulos B."/>
            <person name="Baker S."/>
            <person name="Barry K."/>
            <person name="Bills G."/>
            <person name="Bluhm B."/>
            <person name="Cannon C."/>
            <person name="Castanera R."/>
            <person name="Culley D."/>
            <person name="Daum C."/>
            <person name="Ezra D."/>
            <person name="Gonzalez J."/>
            <person name="Henrissat B."/>
            <person name="Kuo A."/>
            <person name="Liang C."/>
            <person name="Lipzen A."/>
            <person name="Lutzoni F."/>
            <person name="Magnuson J."/>
            <person name="Mondo S."/>
            <person name="Nolan M."/>
            <person name="Ohm R."/>
            <person name="Pangilinan J."/>
            <person name="Park H.-J."/>
            <person name="Ramirez L."/>
            <person name="Alfaro M."/>
            <person name="Sun H."/>
            <person name="Tritt A."/>
            <person name="Yoshinaga Y."/>
            <person name="Zwiers L.-H."/>
            <person name="Turgeon B."/>
            <person name="Goodwin S."/>
            <person name="Spatafora J."/>
            <person name="Crous P."/>
            <person name="Grigoriev I."/>
        </authorList>
    </citation>
    <scope>NUCLEOTIDE SEQUENCE</scope>
    <source>
        <strain evidence="2">CBS 107.79</strain>
    </source>
</reference>
<dbReference type="Proteomes" id="UP000800036">
    <property type="component" value="Unassembled WGS sequence"/>
</dbReference>
<evidence type="ECO:0000256" key="1">
    <source>
        <dbReference type="SAM" id="MobiDB-lite"/>
    </source>
</evidence>
<feature type="region of interest" description="Disordered" evidence="1">
    <location>
        <begin position="115"/>
        <end position="156"/>
    </location>
</feature>
<keyword evidence="3" id="KW-1185">Reference proteome</keyword>
<evidence type="ECO:0000313" key="3">
    <source>
        <dbReference type="Proteomes" id="UP000800036"/>
    </source>
</evidence>
<accession>A0A6A5UW94</accession>
<feature type="compositionally biased region" description="Basic and acidic residues" evidence="1">
    <location>
        <begin position="115"/>
        <end position="139"/>
    </location>
</feature>